<dbReference type="InterPro" id="IPR019734">
    <property type="entry name" value="TPR_rpt"/>
</dbReference>
<dbReference type="eggNOG" id="ENOG502QQBN">
    <property type="taxonomic scope" value="Eukaryota"/>
</dbReference>
<dbReference type="EMBL" id="EQ973910">
    <property type="protein sequence ID" value="EEF39211.1"/>
    <property type="molecule type" value="Genomic_DNA"/>
</dbReference>
<evidence type="ECO:0000256" key="8">
    <source>
        <dbReference type="SAM" id="MobiDB-lite"/>
    </source>
</evidence>
<feature type="region of interest" description="Disordered" evidence="8">
    <location>
        <begin position="196"/>
        <end position="295"/>
    </location>
</feature>
<gene>
    <name evidence="9" type="ORF">RCOM_1336590</name>
</gene>
<feature type="compositionally biased region" description="Low complexity" evidence="8">
    <location>
        <begin position="254"/>
        <end position="268"/>
    </location>
</feature>
<feature type="compositionally biased region" description="Polar residues" evidence="8">
    <location>
        <begin position="18"/>
        <end position="27"/>
    </location>
</feature>
<dbReference type="Gene3D" id="1.25.40.10">
    <property type="entry name" value="Tetratricopeptide repeat domain"/>
    <property type="match status" value="1"/>
</dbReference>
<dbReference type="SMART" id="SM00028">
    <property type="entry name" value="TPR"/>
    <property type="match status" value="1"/>
</dbReference>
<dbReference type="PROSITE" id="PS50005">
    <property type="entry name" value="TPR"/>
    <property type="match status" value="1"/>
</dbReference>
<accession>B9SB20</accession>
<keyword evidence="10" id="KW-1185">Reference proteome</keyword>
<feature type="repeat" description="TPR" evidence="7">
    <location>
        <begin position="102"/>
        <end position="135"/>
    </location>
</feature>
<feature type="region of interest" description="Disordered" evidence="8">
    <location>
        <begin position="1"/>
        <end position="27"/>
    </location>
</feature>
<feature type="compositionally biased region" description="Basic and acidic residues" evidence="8">
    <location>
        <begin position="272"/>
        <end position="295"/>
    </location>
</feature>
<dbReference type="AlphaFoldDB" id="B9SB20"/>
<comment type="subcellular location">
    <subcellularLocation>
        <location evidence="1">Nucleus</location>
    </subcellularLocation>
</comment>
<evidence type="ECO:0000313" key="10">
    <source>
        <dbReference type="Proteomes" id="UP000008311"/>
    </source>
</evidence>
<dbReference type="InterPro" id="IPR011990">
    <property type="entry name" value="TPR-like_helical_dom_sf"/>
</dbReference>
<comment type="similarity">
    <text evidence="6">Belongs to the MS5 protein family.</text>
</comment>
<reference evidence="10" key="1">
    <citation type="journal article" date="2010" name="Nat. Biotechnol.">
        <title>Draft genome sequence of the oilseed species Ricinus communis.</title>
        <authorList>
            <person name="Chan A.P."/>
            <person name="Crabtree J."/>
            <person name="Zhao Q."/>
            <person name="Lorenzi H."/>
            <person name="Orvis J."/>
            <person name="Puiu D."/>
            <person name="Melake-Berhan A."/>
            <person name="Jones K.M."/>
            <person name="Redman J."/>
            <person name="Chen G."/>
            <person name="Cahoon E.B."/>
            <person name="Gedil M."/>
            <person name="Stanke M."/>
            <person name="Haas B.J."/>
            <person name="Wortman J.R."/>
            <person name="Fraser-Liggett C.M."/>
            <person name="Ravel J."/>
            <person name="Rabinowicz P.D."/>
        </authorList>
    </citation>
    <scope>NUCLEOTIDE SEQUENCE [LARGE SCALE GENOMIC DNA]</scope>
    <source>
        <strain evidence="10">cv. Hale</strain>
    </source>
</reference>
<name>B9SB20_RICCO</name>
<evidence type="ECO:0000256" key="7">
    <source>
        <dbReference type="PROSITE-ProRule" id="PRU00339"/>
    </source>
</evidence>
<evidence type="ECO:0000256" key="2">
    <source>
        <dbReference type="ARBA" id="ARBA00022737"/>
    </source>
</evidence>
<dbReference type="Proteomes" id="UP000008311">
    <property type="component" value="Unassembled WGS sequence"/>
</dbReference>
<dbReference type="InParanoid" id="B9SB20"/>
<keyword evidence="4" id="KW-0175">Coiled coil</keyword>
<keyword evidence="2" id="KW-0677">Repeat</keyword>
<dbReference type="InterPro" id="IPR044961">
    <property type="entry name" value="MS5/SDI1"/>
</dbReference>
<organism evidence="9 10">
    <name type="scientific">Ricinus communis</name>
    <name type="common">Castor bean</name>
    <dbReference type="NCBI Taxonomy" id="3988"/>
    <lineage>
        <taxon>Eukaryota</taxon>
        <taxon>Viridiplantae</taxon>
        <taxon>Streptophyta</taxon>
        <taxon>Embryophyta</taxon>
        <taxon>Tracheophyta</taxon>
        <taxon>Spermatophyta</taxon>
        <taxon>Magnoliopsida</taxon>
        <taxon>eudicotyledons</taxon>
        <taxon>Gunneridae</taxon>
        <taxon>Pentapetalae</taxon>
        <taxon>rosids</taxon>
        <taxon>fabids</taxon>
        <taxon>Malpighiales</taxon>
        <taxon>Euphorbiaceae</taxon>
        <taxon>Acalyphoideae</taxon>
        <taxon>Acalypheae</taxon>
        <taxon>Ricinus</taxon>
    </lineage>
</organism>
<sequence length="618" mass="69462">MLSNHDKNNFPARLFSTPPASWKSQNSPAAVEMPMSERKSNCRRDLFHVVHKVPSGDSPYVRAKHVQLIDKDPSKAISLFWAAINAGDRVDSALKDMAVVMKQILGNLAWAYLQHHDYGLAEQHYRKALSVEPDYNKQCNLALCLMHMNKIPEAKSLLQAVSDSCGSTEMDESYAKSFERAVEMLNDLESVSLLKPVEEERENQRSLASPAITGSMDSRRWENGENTTGSHCETGSESQRNFFESNESGPKCISSGLTGSSRSSQRSGVDNGWRRRDRYFESPGERSDYSSKMKENWTGSAGKELGPACKKMLTSPAAVLYTQPRRGSWRFSEGGQRKVRWEEDTVQRPSENVLAHTIRNLDGELQESTDYKSEAALLKSRSSLVSPAERNWRRRPETEVAQVKSTGVAALNQIPQPKIEGHRLRCYSEYDGYAHNVLKHDLQQASWRRHAKGISDPIISETEDQIMLVDEPREFETSICRAEQASAVNVSGKVKSTDSVAHSCLEKNSSVKSASKSWADMAEEEDDLSPYFDSWNYEECTDENLNSNIVHQSLCPKSPTVTISQKLEAFDLRDGSVVSPRNPTVRRSLCFDAKKGPLMRKNNRLQVFRDITPTPDSP</sequence>
<evidence type="ECO:0000256" key="5">
    <source>
        <dbReference type="ARBA" id="ARBA00023242"/>
    </source>
</evidence>
<feature type="compositionally biased region" description="Polar residues" evidence="8">
    <location>
        <begin position="224"/>
        <end position="248"/>
    </location>
</feature>
<dbReference type="SUPFAM" id="SSF48452">
    <property type="entry name" value="TPR-like"/>
    <property type="match status" value="1"/>
</dbReference>
<evidence type="ECO:0000256" key="6">
    <source>
        <dbReference type="ARBA" id="ARBA00025750"/>
    </source>
</evidence>
<keyword evidence="3 7" id="KW-0802">TPR repeat</keyword>
<dbReference type="STRING" id="3988.B9SB20"/>
<evidence type="ECO:0000256" key="3">
    <source>
        <dbReference type="ARBA" id="ARBA00022803"/>
    </source>
</evidence>
<dbReference type="PANTHER" id="PTHR36326:SF4">
    <property type="entry name" value="PROTEIN POLLENLESS 3-LIKE 1"/>
    <property type="match status" value="1"/>
</dbReference>
<proteinExistence type="inferred from homology"/>
<evidence type="ECO:0000256" key="1">
    <source>
        <dbReference type="ARBA" id="ARBA00004123"/>
    </source>
</evidence>
<evidence type="ECO:0000256" key="4">
    <source>
        <dbReference type="ARBA" id="ARBA00023054"/>
    </source>
</evidence>
<dbReference type="GO" id="GO:0005634">
    <property type="term" value="C:nucleus"/>
    <property type="evidence" value="ECO:0007669"/>
    <property type="project" value="UniProtKB-SubCell"/>
</dbReference>
<dbReference type="PANTHER" id="PTHR36326">
    <property type="entry name" value="PROTEIN POLLENLESS 3-LIKE 2"/>
    <property type="match status" value="1"/>
</dbReference>
<protein>
    <submittedName>
        <fullName evidence="9">Uncharacterized protein</fullName>
    </submittedName>
</protein>
<keyword evidence="5" id="KW-0539">Nucleus</keyword>
<evidence type="ECO:0000313" key="9">
    <source>
        <dbReference type="EMBL" id="EEF39211.1"/>
    </source>
</evidence>